<dbReference type="InterPro" id="IPR013766">
    <property type="entry name" value="Thioredoxin_domain"/>
</dbReference>
<feature type="transmembrane region" description="Helical" evidence="7">
    <location>
        <begin position="313"/>
        <end position="335"/>
    </location>
</feature>
<proteinExistence type="predicted"/>
<evidence type="ECO:0000256" key="5">
    <source>
        <dbReference type="ARBA" id="ARBA00022989"/>
    </source>
</evidence>
<dbReference type="GO" id="GO:0005886">
    <property type="term" value="C:plasma membrane"/>
    <property type="evidence" value="ECO:0007669"/>
    <property type="project" value="UniProtKB-SubCell"/>
</dbReference>
<organism evidence="9 10">
    <name type="scientific">Leptospira wolffii</name>
    <dbReference type="NCBI Taxonomy" id="409998"/>
    <lineage>
        <taxon>Bacteria</taxon>
        <taxon>Pseudomonadati</taxon>
        <taxon>Spirochaetota</taxon>
        <taxon>Spirochaetia</taxon>
        <taxon>Leptospirales</taxon>
        <taxon>Leptospiraceae</taxon>
        <taxon>Leptospira</taxon>
    </lineage>
</organism>
<dbReference type="Gene3D" id="3.40.30.10">
    <property type="entry name" value="Glutaredoxin"/>
    <property type="match status" value="1"/>
</dbReference>
<evidence type="ECO:0000256" key="1">
    <source>
        <dbReference type="ARBA" id="ARBA00004651"/>
    </source>
</evidence>
<name>A0A2M9ZDQ3_9LEPT</name>
<evidence type="ECO:0000259" key="8">
    <source>
        <dbReference type="PROSITE" id="PS51352"/>
    </source>
</evidence>
<evidence type="ECO:0000256" key="4">
    <source>
        <dbReference type="ARBA" id="ARBA00022748"/>
    </source>
</evidence>
<evidence type="ECO:0000256" key="2">
    <source>
        <dbReference type="ARBA" id="ARBA00022475"/>
    </source>
</evidence>
<sequence length="469" mass="51241">MNIIRILNTKRFQLSKGVLSLLVFLISSSIFAESSSGSDSWFQKISKGIELGISGPEFTIQTVFLLFAGGLLASLLPCVYPLYPITVGIIQARGESAKSKLFHPLVYYSGLSFMYLCFGFLAGLSGGAFNTILRYPTTNLALAGIIFLLGLASVGLLHLPIVPPKEVKGGQGWKGTFALGMGAGMLSSPCVGPVVVAILIQVTAGVQSVTLSSLALSAFKMALFGFGLGLPFLILGVFGLSLPKTGKWTRWMQAILAFFVFYFAWLYYKKAMESWSVSSELSFGILAAILGIVGTIFFLQSKKSHKTERMKRALLVTGFVCCTAILIRLVGWGGAGLAPKKDVVEEHGNLEWHRLSETAFELAKSEDRLVFADFYADWCSNCKAFEDLTLSDPSLNETLRKAVLLKIRDDDKDFLGYEGDPRFPELKIGLPFFVIFSPEGKVLFKTTNYLNTADMVRTLRGETIHAVGD</sequence>
<comment type="subcellular location">
    <subcellularLocation>
        <location evidence="1">Cell membrane</location>
        <topology evidence="1">Multi-pass membrane protein</topology>
    </subcellularLocation>
</comment>
<feature type="transmembrane region" description="Helical" evidence="7">
    <location>
        <begin position="141"/>
        <end position="163"/>
    </location>
</feature>
<dbReference type="PANTHER" id="PTHR32234:SF0">
    <property type="entry name" value="THIOL:DISULFIDE INTERCHANGE PROTEIN DSBD"/>
    <property type="match status" value="1"/>
</dbReference>
<gene>
    <name evidence="9" type="ORF">CH371_07995</name>
</gene>
<evidence type="ECO:0000256" key="3">
    <source>
        <dbReference type="ARBA" id="ARBA00022692"/>
    </source>
</evidence>
<dbReference type="Proteomes" id="UP000231912">
    <property type="component" value="Unassembled WGS sequence"/>
</dbReference>
<dbReference type="EMBL" id="NPDT01000002">
    <property type="protein sequence ID" value="PJZ66504.1"/>
    <property type="molecule type" value="Genomic_DNA"/>
</dbReference>
<protein>
    <submittedName>
        <fullName evidence="9">Peptide permease</fullName>
    </submittedName>
</protein>
<dbReference type="AlphaFoldDB" id="A0A2M9ZDQ3"/>
<dbReference type="Pfam" id="PF02683">
    <property type="entry name" value="DsbD_TM"/>
    <property type="match status" value="1"/>
</dbReference>
<feature type="transmembrane region" description="Helical" evidence="7">
    <location>
        <begin position="175"/>
        <end position="202"/>
    </location>
</feature>
<keyword evidence="2" id="KW-1003">Cell membrane</keyword>
<dbReference type="GO" id="GO:0017004">
    <property type="term" value="P:cytochrome complex assembly"/>
    <property type="evidence" value="ECO:0007669"/>
    <property type="project" value="UniProtKB-KW"/>
</dbReference>
<keyword evidence="5 7" id="KW-1133">Transmembrane helix</keyword>
<comment type="caution">
    <text evidence="9">The sequence shown here is derived from an EMBL/GenBank/DDBJ whole genome shotgun (WGS) entry which is preliminary data.</text>
</comment>
<evidence type="ECO:0000313" key="10">
    <source>
        <dbReference type="Proteomes" id="UP000231912"/>
    </source>
</evidence>
<evidence type="ECO:0000313" key="9">
    <source>
        <dbReference type="EMBL" id="PJZ66504.1"/>
    </source>
</evidence>
<dbReference type="PROSITE" id="PS51352">
    <property type="entry name" value="THIOREDOXIN_2"/>
    <property type="match status" value="1"/>
</dbReference>
<keyword evidence="6 7" id="KW-0472">Membrane</keyword>
<dbReference type="RefSeq" id="WP_100758671.1">
    <property type="nucleotide sequence ID" value="NZ_NPDT01000002.1"/>
</dbReference>
<feature type="transmembrane region" description="Helical" evidence="7">
    <location>
        <begin position="222"/>
        <end position="242"/>
    </location>
</feature>
<dbReference type="SUPFAM" id="SSF52833">
    <property type="entry name" value="Thioredoxin-like"/>
    <property type="match status" value="1"/>
</dbReference>
<evidence type="ECO:0000256" key="7">
    <source>
        <dbReference type="SAM" id="Phobius"/>
    </source>
</evidence>
<feature type="domain" description="Thioredoxin" evidence="8">
    <location>
        <begin position="332"/>
        <end position="464"/>
    </location>
</feature>
<reference evidence="9 10" key="1">
    <citation type="submission" date="2017-07" db="EMBL/GenBank/DDBJ databases">
        <title>Leptospira spp. isolated from tropical soils.</title>
        <authorList>
            <person name="Thibeaux R."/>
            <person name="Iraola G."/>
            <person name="Ferres I."/>
            <person name="Bierque E."/>
            <person name="Girault D."/>
            <person name="Soupe-Gilbert M.-E."/>
            <person name="Picardeau M."/>
            <person name="Goarant C."/>
        </authorList>
    </citation>
    <scope>NUCLEOTIDE SEQUENCE [LARGE SCALE GENOMIC DNA]</scope>
    <source>
        <strain evidence="9 10">FH2-C-A2</strain>
    </source>
</reference>
<feature type="transmembrane region" description="Helical" evidence="7">
    <location>
        <begin position="63"/>
        <end position="85"/>
    </location>
</feature>
<accession>A0A2M9ZDQ3</accession>
<dbReference type="InterPro" id="IPR003834">
    <property type="entry name" value="Cyt_c_assmbl_TM_dom"/>
</dbReference>
<keyword evidence="3 7" id="KW-0812">Transmembrane</keyword>
<evidence type="ECO:0000256" key="6">
    <source>
        <dbReference type="ARBA" id="ARBA00023136"/>
    </source>
</evidence>
<dbReference type="GO" id="GO:0045454">
    <property type="term" value="P:cell redox homeostasis"/>
    <property type="evidence" value="ECO:0007669"/>
    <property type="project" value="TreeGrafter"/>
</dbReference>
<dbReference type="InterPro" id="IPR036249">
    <property type="entry name" value="Thioredoxin-like_sf"/>
</dbReference>
<feature type="transmembrane region" description="Helical" evidence="7">
    <location>
        <begin position="251"/>
        <end position="268"/>
    </location>
</feature>
<keyword evidence="4" id="KW-0201">Cytochrome c-type biogenesis</keyword>
<dbReference type="GO" id="GO:0015035">
    <property type="term" value="F:protein-disulfide reductase activity"/>
    <property type="evidence" value="ECO:0007669"/>
    <property type="project" value="TreeGrafter"/>
</dbReference>
<feature type="transmembrane region" description="Helical" evidence="7">
    <location>
        <begin position="280"/>
        <end position="301"/>
    </location>
</feature>
<dbReference type="Pfam" id="PF13899">
    <property type="entry name" value="Thioredoxin_7"/>
    <property type="match status" value="1"/>
</dbReference>
<dbReference type="PANTHER" id="PTHR32234">
    <property type="entry name" value="THIOL:DISULFIDE INTERCHANGE PROTEIN DSBD"/>
    <property type="match status" value="1"/>
</dbReference>
<feature type="transmembrane region" description="Helical" evidence="7">
    <location>
        <begin position="105"/>
        <end position="129"/>
    </location>
</feature>